<evidence type="ECO:0000313" key="3">
    <source>
        <dbReference type="Proteomes" id="UP000011715"/>
    </source>
</evidence>
<accession>A0A0C4E713</accession>
<dbReference type="EMBL" id="ADBL01002004">
    <property type="status" value="NOT_ANNOTATED_CDS"/>
    <property type="molecule type" value="Genomic_DNA"/>
</dbReference>
<dbReference type="EnsemblFungi" id="MAPG_08313T0">
    <property type="protein sequence ID" value="MAPG_08313T0"/>
    <property type="gene ID" value="MAPG_08313"/>
</dbReference>
<reference evidence="2" key="5">
    <citation type="submission" date="2015-06" db="UniProtKB">
        <authorList>
            <consortium name="EnsemblFungi"/>
        </authorList>
    </citation>
    <scope>IDENTIFICATION</scope>
    <source>
        <strain evidence="2">ATCC 64411</strain>
    </source>
</reference>
<reference evidence="1" key="2">
    <citation type="submission" date="2010-05" db="EMBL/GenBank/DDBJ databases">
        <title>The Genome Sequence of Magnaporthe poae strain ATCC 64411.</title>
        <authorList>
            <consortium name="The Broad Institute Genome Sequencing Platform"/>
            <consortium name="Broad Institute Genome Sequencing Center for Infectious Disease"/>
            <person name="Ma L.-J."/>
            <person name="Dead R."/>
            <person name="Young S."/>
            <person name="Zeng Q."/>
            <person name="Koehrsen M."/>
            <person name="Alvarado L."/>
            <person name="Berlin A."/>
            <person name="Chapman S.B."/>
            <person name="Chen Z."/>
            <person name="Freedman E."/>
            <person name="Gellesch M."/>
            <person name="Goldberg J."/>
            <person name="Griggs A."/>
            <person name="Gujja S."/>
            <person name="Heilman E.R."/>
            <person name="Heiman D."/>
            <person name="Hepburn T."/>
            <person name="Howarth C."/>
            <person name="Jen D."/>
            <person name="Larson L."/>
            <person name="Mehta T."/>
            <person name="Neiman D."/>
            <person name="Pearson M."/>
            <person name="Roberts A."/>
            <person name="Saif S."/>
            <person name="Shea T."/>
            <person name="Shenoy N."/>
            <person name="Sisk P."/>
            <person name="Stolte C."/>
            <person name="Sykes S."/>
            <person name="Walk T."/>
            <person name="White J."/>
            <person name="Yandava C."/>
            <person name="Haas B."/>
            <person name="Nusbaum C."/>
            <person name="Birren B."/>
        </authorList>
    </citation>
    <scope>NUCLEOTIDE SEQUENCE</scope>
    <source>
        <strain evidence="1">ATCC 64411</strain>
    </source>
</reference>
<reference evidence="2" key="4">
    <citation type="journal article" date="2015" name="G3 (Bethesda)">
        <title>Genome sequences of three phytopathogenic species of the Magnaporthaceae family of fungi.</title>
        <authorList>
            <person name="Okagaki L.H."/>
            <person name="Nunes C.C."/>
            <person name="Sailsbery J."/>
            <person name="Clay B."/>
            <person name="Brown D."/>
            <person name="John T."/>
            <person name="Oh Y."/>
            <person name="Young N."/>
            <person name="Fitzgerald M."/>
            <person name="Haas B.J."/>
            <person name="Zeng Q."/>
            <person name="Young S."/>
            <person name="Adiconis X."/>
            <person name="Fan L."/>
            <person name="Levin J.Z."/>
            <person name="Mitchell T.K."/>
            <person name="Okubara P.A."/>
            <person name="Farman M.L."/>
            <person name="Kohn L.M."/>
            <person name="Birren B."/>
            <person name="Ma L.-J."/>
            <person name="Dean R.A."/>
        </authorList>
    </citation>
    <scope>NUCLEOTIDE SEQUENCE</scope>
    <source>
        <strain evidence="2">ATCC 64411 / 73-15</strain>
    </source>
</reference>
<dbReference type="Proteomes" id="UP000011715">
    <property type="component" value="Unassembled WGS sequence"/>
</dbReference>
<dbReference type="AlphaFoldDB" id="A0A0C4E713"/>
<dbReference type="EMBL" id="GL876972">
    <property type="protein sequence ID" value="KLU89341.1"/>
    <property type="molecule type" value="Genomic_DNA"/>
</dbReference>
<protein>
    <submittedName>
        <fullName evidence="1 2">Uncharacterized protein</fullName>
    </submittedName>
</protein>
<gene>
    <name evidence="1" type="ORF">MAPG_08313</name>
</gene>
<keyword evidence="3" id="KW-1185">Reference proteome</keyword>
<reference evidence="1" key="3">
    <citation type="submission" date="2011-03" db="EMBL/GenBank/DDBJ databases">
        <title>Annotation of Magnaporthe poae ATCC 64411.</title>
        <authorList>
            <person name="Ma L.-J."/>
            <person name="Dead R."/>
            <person name="Young S.K."/>
            <person name="Zeng Q."/>
            <person name="Gargeya S."/>
            <person name="Fitzgerald M."/>
            <person name="Haas B."/>
            <person name="Abouelleil A."/>
            <person name="Alvarado L."/>
            <person name="Arachchi H.M."/>
            <person name="Berlin A."/>
            <person name="Brown A."/>
            <person name="Chapman S.B."/>
            <person name="Chen Z."/>
            <person name="Dunbar C."/>
            <person name="Freedman E."/>
            <person name="Gearin G."/>
            <person name="Gellesch M."/>
            <person name="Goldberg J."/>
            <person name="Griggs A."/>
            <person name="Gujja S."/>
            <person name="Heiman D."/>
            <person name="Howarth C."/>
            <person name="Larson L."/>
            <person name="Lui A."/>
            <person name="MacDonald P.J.P."/>
            <person name="Mehta T."/>
            <person name="Montmayeur A."/>
            <person name="Murphy C."/>
            <person name="Neiman D."/>
            <person name="Pearson M."/>
            <person name="Priest M."/>
            <person name="Roberts A."/>
            <person name="Saif S."/>
            <person name="Shea T."/>
            <person name="Shenoy N."/>
            <person name="Sisk P."/>
            <person name="Stolte C."/>
            <person name="Sykes S."/>
            <person name="Yandava C."/>
            <person name="Wortman J."/>
            <person name="Nusbaum C."/>
            <person name="Birren B."/>
        </authorList>
    </citation>
    <scope>NUCLEOTIDE SEQUENCE</scope>
    <source>
        <strain evidence="1">ATCC 64411</strain>
    </source>
</reference>
<dbReference type="VEuPathDB" id="FungiDB:MAPG_08313"/>
<organism evidence="2 3">
    <name type="scientific">Magnaporthiopsis poae (strain ATCC 64411 / 73-15)</name>
    <name type="common">Kentucky bluegrass fungus</name>
    <name type="synonym">Magnaporthe poae</name>
    <dbReference type="NCBI Taxonomy" id="644358"/>
    <lineage>
        <taxon>Eukaryota</taxon>
        <taxon>Fungi</taxon>
        <taxon>Dikarya</taxon>
        <taxon>Ascomycota</taxon>
        <taxon>Pezizomycotina</taxon>
        <taxon>Sordariomycetes</taxon>
        <taxon>Sordariomycetidae</taxon>
        <taxon>Magnaporthales</taxon>
        <taxon>Magnaporthaceae</taxon>
        <taxon>Magnaporthiopsis</taxon>
    </lineage>
</organism>
<name>A0A0C4E713_MAGP6</name>
<reference evidence="3" key="1">
    <citation type="submission" date="2010-05" db="EMBL/GenBank/DDBJ databases">
        <title>The genome sequence of Magnaporthe poae strain ATCC 64411.</title>
        <authorList>
            <person name="Ma L.-J."/>
            <person name="Dead R."/>
            <person name="Young S."/>
            <person name="Zeng Q."/>
            <person name="Koehrsen M."/>
            <person name="Alvarado L."/>
            <person name="Berlin A."/>
            <person name="Chapman S.B."/>
            <person name="Chen Z."/>
            <person name="Freedman E."/>
            <person name="Gellesch M."/>
            <person name="Goldberg J."/>
            <person name="Griggs A."/>
            <person name="Gujja S."/>
            <person name="Heilman E.R."/>
            <person name="Heiman D."/>
            <person name="Hepburn T."/>
            <person name="Howarth C."/>
            <person name="Jen D."/>
            <person name="Larson L."/>
            <person name="Mehta T."/>
            <person name="Neiman D."/>
            <person name="Pearson M."/>
            <person name="Roberts A."/>
            <person name="Saif S."/>
            <person name="Shea T."/>
            <person name="Shenoy N."/>
            <person name="Sisk P."/>
            <person name="Stolte C."/>
            <person name="Sykes S."/>
            <person name="Walk T."/>
            <person name="White J."/>
            <person name="Yandava C."/>
            <person name="Haas B."/>
            <person name="Nusbaum C."/>
            <person name="Birren B."/>
        </authorList>
    </citation>
    <scope>NUCLEOTIDE SEQUENCE [LARGE SCALE GENOMIC DNA]</scope>
    <source>
        <strain evidence="3">ATCC 64411 / 73-15</strain>
    </source>
</reference>
<sequence>MERTQTCCRFTPSISVDRGIPLSVHLQSPERSLFFFFSPSSENGTRPNLACGRLPKCLPRLGRRLRLWMIDRQKKKGAMTTDPCGFWAGKPRAVCNLRKLRVSVLSSFQQTDLGLTSFRKAGQPAEKCMVQVDIINHDFCCDGLDAMPKVPDQVHVNYLSPIWAPAALGHGKQRAIPNPQKSGCPIPDFCLGSCTPCRQPAATGRNDSTHSSLLMAQMPPFFGLLISRHNLSRVSTDQVAAER</sequence>
<evidence type="ECO:0000313" key="2">
    <source>
        <dbReference type="EnsemblFungi" id="MAPG_08313T0"/>
    </source>
</evidence>
<evidence type="ECO:0000313" key="1">
    <source>
        <dbReference type="EMBL" id="KLU89341.1"/>
    </source>
</evidence>
<proteinExistence type="predicted"/>